<proteinExistence type="predicted"/>
<dbReference type="EMBL" id="VICG01000004">
    <property type="protein sequence ID" value="KAA8572285.1"/>
    <property type="molecule type" value="Genomic_DNA"/>
</dbReference>
<feature type="region of interest" description="Disordered" evidence="1">
    <location>
        <begin position="53"/>
        <end position="101"/>
    </location>
</feature>
<feature type="compositionally biased region" description="Low complexity" evidence="1">
    <location>
        <begin position="72"/>
        <end position="88"/>
    </location>
</feature>
<reference evidence="3 4" key="1">
    <citation type="submission" date="2019-06" db="EMBL/GenBank/DDBJ databases">
        <title>Genome Sequence of the Brown Rot Fungal Pathogen Monilinia fructicola.</title>
        <authorList>
            <person name="De Miccolis Angelini R.M."/>
            <person name="Landi L."/>
            <person name="Abate D."/>
            <person name="Pollastro S."/>
            <person name="Romanazzi G."/>
            <person name="Faretra F."/>
        </authorList>
    </citation>
    <scope>NUCLEOTIDE SEQUENCE [LARGE SCALE GENOMIC DNA]</scope>
    <source>
        <strain evidence="3 4">Mfrc123</strain>
    </source>
</reference>
<evidence type="ECO:0000313" key="4">
    <source>
        <dbReference type="Proteomes" id="UP000322873"/>
    </source>
</evidence>
<keyword evidence="2" id="KW-0472">Membrane</keyword>
<gene>
    <name evidence="3" type="ORF">EYC84_002911</name>
</gene>
<feature type="compositionally biased region" description="Polar residues" evidence="1">
    <location>
        <begin position="89"/>
        <end position="101"/>
    </location>
</feature>
<dbReference type="Proteomes" id="UP000322873">
    <property type="component" value="Unassembled WGS sequence"/>
</dbReference>
<feature type="compositionally biased region" description="Polar residues" evidence="1">
    <location>
        <begin position="53"/>
        <end position="71"/>
    </location>
</feature>
<sequence>MAVATSGNALLWTPDNSLHAGVYKIYRVPSENSQSEVDSPTFTLGNIPAGSSTHISSAGHSQIPPTSSIQSNPGTGTAPAPTTNTGTTLASSMLTNTQPETNQSTSLTITIKITIAICIILTITLIMLVAFILLRRQRYLATIPRTKRQLTTKEIADDGDSWCEEQHSESGLPTKSEAVARPLAYVDLRKKMRHRSVNAEPVELDTYVSVKDVETVNKTKVARRIETDMGSGLGLGLGDIEELVEPKELDSGTIAGERETGRKKFNVRSNVNIVGI</sequence>
<accession>A0A5M9K039</accession>
<comment type="caution">
    <text evidence="3">The sequence shown here is derived from an EMBL/GenBank/DDBJ whole genome shotgun (WGS) entry which is preliminary data.</text>
</comment>
<keyword evidence="4" id="KW-1185">Reference proteome</keyword>
<keyword evidence="2" id="KW-1133">Transmembrane helix</keyword>
<organism evidence="3 4">
    <name type="scientific">Monilinia fructicola</name>
    <name type="common">Brown rot fungus</name>
    <name type="synonym">Ciboria fructicola</name>
    <dbReference type="NCBI Taxonomy" id="38448"/>
    <lineage>
        <taxon>Eukaryota</taxon>
        <taxon>Fungi</taxon>
        <taxon>Dikarya</taxon>
        <taxon>Ascomycota</taxon>
        <taxon>Pezizomycotina</taxon>
        <taxon>Leotiomycetes</taxon>
        <taxon>Helotiales</taxon>
        <taxon>Sclerotiniaceae</taxon>
        <taxon>Monilinia</taxon>
    </lineage>
</organism>
<evidence type="ECO:0000256" key="1">
    <source>
        <dbReference type="SAM" id="MobiDB-lite"/>
    </source>
</evidence>
<protein>
    <submittedName>
        <fullName evidence="3">Uncharacterized protein</fullName>
    </submittedName>
</protein>
<evidence type="ECO:0000313" key="3">
    <source>
        <dbReference type="EMBL" id="KAA8572285.1"/>
    </source>
</evidence>
<dbReference type="VEuPathDB" id="FungiDB:MFRU_003g04920"/>
<name>A0A5M9K039_MONFR</name>
<dbReference type="AlphaFoldDB" id="A0A5M9K039"/>
<feature type="transmembrane region" description="Helical" evidence="2">
    <location>
        <begin position="113"/>
        <end position="134"/>
    </location>
</feature>
<keyword evidence="2" id="KW-0812">Transmembrane</keyword>
<evidence type="ECO:0000256" key="2">
    <source>
        <dbReference type="SAM" id="Phobius"/>
    </source>
</evidence>